<evidence type="ECO:0000313" key="1">
    <source>
        <dbReference type="EMBL" id="CBW74157.1"/>
    </source>
</evidence>
<accession>E5ANH5</accession>
<evidence type="ECO:0000313" key="2">
    <source>
        <dbReference type="Proteomes" id="UP000007437"/>
    </source>
</evidence>
<protein>
    <submittedName>
        <fullName evidence="1">Uncharacterized protein</fullName>
    </submittedName>
</protein>
<dbReference type="EMBL" id="FR687359">
    <property type="protein sequence ID" value="CBW74157.1"/>
    <property type="molecule type" value="Genomic_DNA"/>
</dbReference>
<gene>
    <name evidence="1" type="ordered locus">RBRH_01037</name>
</gene>
<organism evidence="1 2">
    <name type="scientific">Mycetohabitans rhizoxinica (strain DSM 19002 / CIP 109453 / HKI 454)</name>
    <name type="common">Paraburkholderia rhizoxinica</name>
    <dbReference type="NCBI Taxonomy" id="882378"/>
    <lineage>
        <taxon>Bacteria</taxon>
        <taxon>Pseudomonadati</taxon>
        <taxon>Pseudomonadota</taxon>
        <taxon>Betaproteobacteria</taxon>
        <taxon>Burkholderiales</taxon>
        <taxon>Burkholderiaceae</taxon>
        <taxon>Mycetohabitans</taxon>
    </lineage>
</organism>
<dbReference type="HOGENOM" id="CLU_3165677_0_0_4"/>
<name>E5ANH5_MYCRK</name>
<dbReference type="KEGG" id="brh:RBRH_01037"/>
<dbReference type="Proteomes" id="UP000007437">
    <property type="component" value="Chromosome"/>
</dbReference>
<dbReference type="AlphaFoldDB" id="E5ANH5"/>
<sequence>MRDAVLRAVGSCMRSRAPRALVRITSFHFKRTGEAHHEAYHCNHQAV</sequence>
<reference evidence="1 2" key="1">
    <citation type="journal article" date="2011" name="J. Bacteriol.">
        <title>Complete genome sequence of Burkholderia rhizoxinica, an endosymbiont of Rhizopus microsporus.</title>
        <authorList>
            <person name="Lackner G."/>
            <person name="Moebius N."/>
            <person name="Partida-Martinez L."/>
            <person name="Hertweck C."/>
        </authorList>
    </citation>
    <scope>NUCLEOTIDE SEQUENCE [LARGE SCALE GENOMIC DNA]</scope>
    <source>
        <strain evidence="2">DSM 19002 / CIP 109453 / HKI 454</strain>
    </source>
</reference>
<proteinExistence type="predicted"/>